<protein>
    <recommendedName>
        <fullName evidence="3">Metallo-beta-lactamase domain-containing protein 1</fullName>
    </recommendedName>
    <alternativeName>
        <fullName evidence="4">Endoribonuclease MBLAC1</fullName>
    </alternativeName>
</protein>
<dbReference type="SUPFAM" id="SSF56281">
    <property type="entry name" value="Metallo-hydrolase/oxidoreductase"/>
    <property type="match status" value="1"/>
</dbReference>
<evidence type="ECO:0000313" key="8">
    <source>
        <dbReference type="EMBL" id="MFC4585446.1"/>
    </source>
</evidence>
<name>A0ABV9E7F8_9ACTN</name>
<evidence type="ECO:0000313" key="9">
    <source>
        <dbReference type="Proteomes" id="UP001595891"/>
    </source>
</evidence>
<organism evidence="8 9">
    <name type="scientific">Sphaerisporangium corydalis</name>
    <dbReference type="NCBI Taxonomy" id="1441875"/>
    <lineage>
        <taxon>Bacteria</taxon>
        <taxon>Bacillati</taxon>
        <taxon>Actinomycetota</taxon>
        <taxon>Actinomycetes</taxon>
        <taxon>Streptosporangiales</taxon>
        <taxon>Streptosporangiaceae</taxon>
        <taxon>Sphaerisporangium</taxon>
    </lineage>
</organism>
<dbReference type="InterPro" id="IPR036866">
    <property type="entry name" value="RibonucZ/Hydroxyglut_hydro"/>
</dbReference>
<evidence type="ECO:0000256" key="4">
    <source>
        <dbReference type="ARBA" id="ARBA00032988"/>
    </source>
</evidence>
<comment type="subunit">
    <text evidence="2">Homodimer.</text>
</comment>
<comment type="subcellular location">
    <subcellularLocation>
        <location evidence="1">Cytoplasm</location>
        <location evidence="1">Cytosol</location>
    </subcellularLocation>
</comment>
<gene>
    <name evidence="8" type="ORF">ACFO8L_05160</name>
</gene>
<reference evidence="9" key="1">
    <citation type="journal article" date="2019" name="Int. J. Syst. Evol. Microbiol.">
        <title>The Global Catalogue of Microorganisms (GCM) 10K type strain sequencing project: providing services to taxonomists for standard genome sequencing and annotation.</title>
        <authorList>
            <consortium name="The Broad Institute Genomics Platform"/>
            <consortium name="The Broad Institute Genome Sequencing Center for Infectious Disease"/>
            <person name="Wu L."/>
            <person name="Ma J."/>
        </authorList>
    </citation>
    <scope>NUCLEOTIDE SEQUENCE [LARGE SCALE GENOMIC DNA]</scope>
    <source>
        <strain evidence="9">CCUG 49560</strain>
    </source>
</reference>
<dbReference type="PANTHER" id="PTHR23200">
    <property type="entry name" value="METALLO-BETA-LACTAMASE DOMAIN-CONTAINING PROTEIN 1"/>
    <property type="match status" value="1"/>
</dbReference>
<evidence type="ECO:0000259" key="7">
    <source>
        <dbReference type="SMART" id="SM00849"/>
    </source>
</evidence>
<evidence type="ECO:0000256" key="2">
    <source>
        <dbReference type="ARBA" id="ARBA00011738"/>
    </source>
</evidence>
<dbReference type="Gene3D" id="3.60.15.10">
    <property type="entry name" value="Ribonuclease Z/Hydroxyacylglutathione hydrolase-like"/>
    <property type="match status" value="1"/>
</dbReference>
<dbReference type="InterPro" id="IPR001279">
    <property type="entry name" value="Metallo-B-lactamas"/>
</dbReference>
<dbReference type="RefSeq" id="WP_262843033.1">
    <property type="nucleotide sequence ID" value="NZ_JANZYP010000015.1"/>
</dbReference>
<dbReference type="CDD" id="cd07711">
    <property type="entry name" value="MBLAC1-like_MBL-fold"/>
    <property type="match status" value="1"/>
</dbReference>
<feature type="domain" description="Metallo-beta-lactamase" evidence="7">
    <location>
        <begin position="18"/>
        <end position="175"/>
    </location>
</feature>
<dbReference type="EMBL" id="JBHSFN010000002">
    <property type="protein sequence ID" value="MFC4585446.1"/>
    <property type="molecule type" value="Genomic_DNA"/>
</dbReference>
<proteinExistence type="predicted"/>
<evidence type="ECO:0000256" key="3">
    <source>
        <dbReference type="ARBA" id="ARBA00014856"/>
    </source>
</evidence>
<dbReference type="Proteomes" id="UP001595891">
    <property type="component" value="Unassembled WGS sequence"/>
</dbReference>
<comment type="function">
    <text evidence="6">Endoribonuclease that catalyzes the hydrolysis of histone-coding pre-mRNA 3'-end. Involved in histone pre-mRNA processing during the S-phase of the cell cycle, which is required for entering/progressing through S-phase. Cleaves histone pre-mRNA at a major and a minor cleavage site after the 5'-ACCCA-3' and the 5'-ACCCACA-3' sequence, respectively, and located downstream of the stem-loop. May require the presence of the HDE element located at the histone pre-RNA 3'-end to avoid non-specific cleavage.</text>
</comment>
<comment type="catalytic activity">
    <reaction evidence="5">
        <text>a ribonucleotidyl-ribonucleotide-RNA + H2O = a 3'-end ribonucleotide-RNA + a 5'-end 5'-phospho-ribonucleoside-RNA + H(+)</text>
        <dbReference type="Rhea" id="RHEA:68096"/>
        <dbReference type="Rhea" id="RHEA-COMP:15179"/>
        <dbReference type="Rhea" id="RHEA-COMP:17355"/>
        <dbReference type="Rhea" id="RHEA-COMP:17428"/>
        <dbReference type="ChEBI" id="CHEBI:15377"/>
        <dbReference type="ChEBI" id="CHEBI:15378"/>
        <dbReference type="ChEBI" id="CHEBI:74896"/>
        <dbReference type="ChEBI" id="CHEBI:138282"/>
        <dbReference type="ChEBI" id="CHEBI:173118"/>
    </reaction>
    <physiologicalReaction direction="left-to-right" evidence="5">
        <dbReference type="Rhea" id="RHEA:68097"/>
    </physiologicalReaction>
</comment>
<keyword evidence="9" id="KW-1185">Reference proteome</keyword>
<dbReference type="Pfam" id="PF00753">
    <property type="entry name" value="Lactamase_B"/>
    <property type="match status" value="1"/>
</dbReference>
<comment type="caution">
    <text evidence="8">The sequence shown here is derived from an EMBL/GenBank/DDBJ whole genome shotgun (WGS) entry which is preliminary data.</text>
</comment>
<evidence type="ECO:0000256" key="5">
    <source>
        <dbReference type="ARBA" id="ARBA00044690"/>
    </source>
</evidence>
<dbReference type="PANTHER" id="PTHR23200:SF48">
    <property type="entry name" value="METALLO-BETA-LACTAMASE DOMAIN-CONTAINING PROTEIN 1"/>
    <property type="match status" value="1"/>
</dbReference>
<dbReference type="InterPro" id="IPR039344">
    <property type="entry name" value="MBLAC1"/>
</dbReference>
<accession>A0ABV9E7F8</accession>
<evidence type="ECO:0000256" key="1">
    <source>
        <dbReference type="ARBA" id="ARBA00004514"/>
    </source>
</evidence>
<evidence type="ECO:0000256" key="6">
    <source>
        <dbReference type="ARBA" id="ARBA00045869"/>
    </source>
</evidence>
<dbReference type="SMART" id="SM00849">
    <property type="entry name" value="Lactamase_B"/>
    <property type="match status" value="1"/>
</dbReference>
<sequence length="184" mass="20162">MTATVHVLAEGYIGDRVAGTVTLLLDGDLVAVVDPGMVADRRLILDPIKGFGLAPEDVTDVVFSHHHPDHTLNAALFSHARFHDHWAIYHDDVWEDRDADGFALSPSVRLMRTPGHTWQDITTLAETGDGLVAATHLWWTADGPDEDPLAEDLSELMTSRRRLLELRPALIIPGHGSPFTPPTG</sequence>